<gene>
    <name evidence="2" type="ORF">J437_LFUL018183</name>
</gene>
<comment type="caution">
    <text evidence="2">The sequence shown here is derived from an EMBL/GenBank/DDBJ whole genome shotgun (WGS) entry which is preliminary data.</text>
</comment>
<evidence type="ECO:0000256" key="1">
    <source>
        <dbReference type="SAM" id="MobiDB-lite"/>
    </source>
</evidence>
<sequence length="106" mass="11475">MKFANRHALDLRPNPIQAKASSSSSTSSMSSLSSSSSPSPLRTINLSSTALKKPIKQERQVSPTPREVVKCSRHVAVRGGVLMNYVPISTAETKVTGNLELKIERI</sequence>
<evidence type="ECO:0000313" key="2">
    <source>
        <dbReference type="EMBL" id="KAG8238238.1"/>
    </source>
</evidence>
<dbReference type="AlphaFoldDB" id="A0A8K0KPX7"/>
<protein>
    <submittedName>
        <fullName evidence="2">Uncharacterized protein</fullName>
    </submittedName>
</protein>
<feature type="region of interest" description="Disordered" evidence="1">
    <location>
        <begin position="1"/>
        <end position="67"/>
    </location>
</feature>
<name>A0A8K0KPX7_LADFU</name>
<dbReference type="Proteomes" id="UP000792457">
    <property type="component" value="Unassembled WGS sequence"/>
</dbReference>
<accession>A0A8K0KPX7</accession>
<organism evidence="2 3">
    <name type="scientific">Ladona fulva</name>
    <name type="common">Scarce chaser dragonfly</name>
    <name type="synonym">Libellula fulva</name>
    <dbReference type="NCBI Taxonomy" id="123851"/>
    <lineage>
        <taxon>Eukaryota</taxon>
        <taxon>Metazoa</taxon>
        <taxon>Ecdysozoa</taxon>
        <taxon>Arthropoda</taxon>
        <taxon>Hexapoda</taxon>
        <taxon>Insecta</taxon>
        <taxon>Pterygota</taxon>
        <taxon>Palaeoptera</taxon>
        <taxon>Odonata</taxon>
        <taxon>Epiprocta</taxon>
        <taxon>Anisoptera</taxon>
        <taxon>Libelluloidea</taxon>
        <taxon>Libellulidae</taxon>
        <taxon>Ladona</taxon>
    </lineage>
</organism>
<proteinExistence type="predicted"/>
<dbReference type="EMBL" id="KZ309311">
    <property type="protein sequence ID" value="KAG8238238.1"/>
    <property type="molecule type" value="Genomic_DNA"/>
</dbReference>
<evidence type="ECO:0000313" key="3">
    <source>
        <dbReference type="Proteomes" id="UP000792457"/>
    </source>
</evidence>
<reference evidence="2" key="2">
    <citation type="submission" date="2017-10" db="EMBL/GenBank/DDBJ databases">
        <title>Ladona fulva Genome sequencing and assembly.</title>
        <authorList>
            <person name="Murali S."/>
            <person name="Richards S."/>
            <person name="Bandaranaike D."/>
            <person name="Bellair M."/>
            <person name="Blankenburg K."/>
            <person name="Chao H."/>
            <person name="Dinh H."/>
            <person name="Doddapaneni H."/>
            <person name="Dugan-Rocha S."/>
            <person name="Elkadiri S."/>
            <person name="Gnanaolivu R."/>
            <person name="Hernandez B."/>
            <person name="Skinner E."/>
            <person name="Javaid M."/>
            <person name="Lee S."/>
            <person name="Li M."/>
            <person name="Ming W."/>
            <person name="Munidasa M."/>
            <person name="Muniz J."/>
            <person name="Nguyen L."/>
            <person name="Hughes D."/>
            <person name="Osuji N."/>
            <person name="Pu L.-L."/>
            <person name="Puazo M."/>
            <person name="Qu C."/>
            <person name="Quiroz J."/>
            <person name="Raj R."/>
            <person name="Weissenberger G."/>
            <person name="Xin Y."/>
            <person name="Zou X."/>
            <person name="Han Y."/>
            <person name="Worley K."/>
            <person name="Muzny D."/>
            <person name="Gibbs R."/>
        </authorList>
    </citation>
    <scope>NUCLEOTIDE SEQUENCE</scope>
    <source>
        <strain evidence="2">Sampled in the wild</strain>
    </source>
</reference>
<feature type="compositionally biased region" description="Low complexity" evidence="1">
    <location>
        <begin position="21"/>
        <end position="39"/>
    </location>
</feature>
<feature type="compositionally biased region" description="Polar residues" evidence="1">
    <location>
        <begin position="40"/>
        <end position="50"/>
    </location>
</feature>
<keyword evidence="3" id="KW-1185">Reference proteome</keyword>
<reference evidence="2" key="1">
    <citation type="submission" date="2013-04" db="EMBL/GenBank/DDBJ databases">
        <authorList>
            <person name="Qu J."/>
            <person name="Murali S.C."/>
            <person name="Bandaranaike D."/>
            <person name="Bellair M."/>
            <person name="Blankenburg K."/>
            <person name="Chao H."/>
            <person name="Dinh H."/>
            <person name="Doddapaneni H."/>
            <person name="Downs B."/>
            <person name="Dugan-Rocha S."/>
            <person name="Elkadiri S."/>
            <person name="Gnanaolivu R.D."/>
            <person name="Hernandez B."/>
            <person name="Javaid M."/>
            <person name="Jayaseelan J.C."/>
            <person name="Lee S."/>
            <person name="Li M."/>
            <person name="Ming W."/>
            <person name="Munidasa M."/>
            <person name="Muniz J."/>
            <person name="Nguyen L."/>
            <person name="Ongeri F."/>
            <person name="Osuji N."/>
            <person name="Pu L.-L."/>
            <person name="Puazo M."/>
            <person name="Qu C."/>
            <person name="Quiroz J."/>
            <person name="Raj R."/>
            <person name="Weissenberger G."/>
            <person name="Xin Y."/>
            <person name="Zou X."/>
            <person name="Han Y."/>
            <person name="Richards S."/>
            <person name="Worley K."/>
            <person name="Muzny D."/>
            <person name="Gibbs R."/>
        </authorList>
    </citation>
    <scope>NUCLEOTIDE SEQUENCE</scope>
    <source>
        <strain evidence="2">Sampled in the wild</strain>
    </source>
</reference>